<evidence type="ECO:0000313" key="2">
    <source>
        <dbReference type="EMBL" id="EON79220.1"/>
    </source>
</evidence>
<sequence>MQLYHLGEDPGEQENLIASEPNRANELKRELTELIKKGRSTPGPEVTNDGLPVWQQLEWIED</sequence>
<dbReference type="STRING" id="1232681.ADIS_0329"/>
<evidence type="ECO:0000256" key="1">
    <source>
        <dbReference type="SAM" id="MobiDB-lite"/>
    </source>
</evidence>
<dbReference type="Proteomes" id="UP000013909">
    <property type="component" value="Unassembled WGS sequence"/>
</dbReference>
<evidence type="ECO:0008006" key="4">
    <source>
        <dbReference type="Google" id="ProtNLM"/>
    </source>
</evidence>
<dbReference type="InterPro" id="IPR017850">
    <property type="entry name" value="Alkaline_phosphatase_core_sf"/>
</dbReference>
<dbReference type="EMBL" id="AQHR01000011">
    <property type="protein sequence ID" value="EON79220.1"/>
    <property type="molecule type" value="Genomic_DNA"/>
</dbReference>
<organism evidence="2 3">
    <name type="scientific">Lunatimonas lonarensis</name>
    <dbReference type="NCBI Taxonomy" id="1232681"/>
    <lineage>
        <taxon>Bacteria</taxon>
        <taxon>Pseudomonadati</taxon>
        <taxon>Bacteroidota</taxon>
        <taxon>Cytophagia</taxon>
        <taxon>Cytophagales</taxon>
        <taxon>Cyclobacteriaceae</taxon>
    </lineage>
</organism>
<comment type="caution">
    <text evidence="2">The sequence shown here is derived from an EMBL/GenBank/DDBJ whole genome shotgun (WGS) entry which is preliminary data.</text>
</comment>
<accession>R7ZYQ6</accession>
<name>R7ZYQ6_9BACT</name>
<keyword evidence="3" id="KW-1185">Reference proteome</keyword>
<dbReference type="Gene3D" id="3.30.1120.10">
    <property type="match status" value="1"/>
</dbReference>
<gene>
    <name evidence="2" type="ORF">ADIS_0329</name>
</gene>
<evidence type="ECO:0000313" key="3">
    <source>
        <dbReference type="Proteomes" id="UP000013909"/>
    </source>
</evidence>
<reference evidence="2 3" key="1">
    <citation type="submission" date="2013-02" db="EMBL/GenBank/DDBJ databases">
        <title>A novel strain isolated from Lonar lake, Maharashtra, India.</title>
        <authorList>
            <person name="Singh A."/>
        </authorList>
    </citation>
    <scope>NUCLEOTIDE SEQUENCE [LARGE SCALE GENOMIC DNA]</scope>
    <source>
        <strain evidence="2 3">AK24</strain>
    </source>
</reference>
<dbReference type="SUPFAM" id="SSF53649">
    <property type="entry name" value="Alkaline phosphatase-like"/>
    <property type="match status" value="1"/>
</dbReference>
<feature type="region of interest" description="Disordered" evidence="1">
    <location>
        <begin position="1"/>
        <end position="20"/>
    </location>
</feature>
<dbReference type="AlphaFoldDB" id="R7ZYQ6"/>
<proteinExistence type="predicted"/>
<protein>
    <recommendedName>
        <fullName evidence="4">Arylsulfatase</fullName>
    </recommendedName>
</protein>